<gene>
    <name evidence="1" type="ORF">PR048_005750</name>
</gene>
<reference evidence="1 2" key="1">
    <citation type="submission" date="2023-02" db="EMBL/GenBank/DDBJ databases">
        <title>LHISI_Scaffold_Assembly.</title>
        <authorList>
            <person name="Stuart O.P."/>
            <person name="Cleave R."/>
            <person name="Magrath M.J.L."/>
            <person name="Mikheyev A.S."/>
        </authorList>
    </citation>
    <scope>NUCLEOTIDE SEQUENCE [LARGE SCALE GENOMIC DNA]</scope>
    <source>
        <strain evidence="1">Daus_M_001</strain>
        <tissue evidence="1">Leg muscle</tissue>
    </source>
</reference>
<dbReference type="InterPro" id="IPR043502">
    <property type="entry name" value="DNA/RNA_pol_sf"/>
</dbReference>
<keyword evidence="2" id="KW-1185">Reference proteome</keyword>
<dbReference type="SUPFAM" id="SSF56672">
    <property type="entry name" value="DNA/RNA polymerases"/>
    <property type="match status" value="1"/>
</dbReference>
<organism evidence="1 2">
    <name type="scientific">Dryococelus australis</name>
    <dbReference type="NCBI Taxonomy" id="614101"/>
    <lineage>
        <taxon>Eukaryota</taxon>
        <taxon>Metazoa</taxon>
        <taxon>Ecdysozoa</taxon>
        <taxon>Arthropoda</taxon>
        <taxon>Hexapoda</taxon>
        <taxon>Insecta</taxon>
        <taxon>Pterygota</taxon>
        <taxon>Neoptera</taxon>
        <taxon>Polyneoptera</taxon>
        <taxon>Phasmatodea</taxon>
        <taxon>Verophasmatodea</taxon>
        <taxon>Anareolatae</taxon>
        <taxon>Phasmatidae</taxon>
        <taxon>Eurycanthinae</taxon>
        <taxon>Dryococelus</taxon>
    </lineage>
</organism>
<dbReference type="InterPro" id="IPR043128">
    <property type="entry name" value="Rev_trsase/Diguanyl_cyclase"/>
</dbReference>
<accession>A0ABQ9I9M3</accession>
<evidence type="ECO:0000313" key="1">
    <source>
        <dbReference type="EMBL" id="KAJ8893167.1"/>
    </source>
</evidence>
<sequence length="171" mass="19841">MEFDGQNRCGTPSGSYSLWFGFDPNKDLEVWNRNKHGIRKVEDHSAQFISINFTSISVIPIPMSNITILFQYLSQATYFTLFDLNSVFHHSTRKGRKQRVPFGVNLGKQCLLWILNMLIENFKFQFIDVSFLDNVCVFSNNFEEHLENIHQLLLKLRSAGFLVNCGKVLWA</sequence>
<dbReference type="Proteomes" id="UP001159363">
    <property type="component" value="Chromosome 2"/>
</dbReference>
<evidence type="ECO:0000313" key="2">
    <source>
        <dbReference type="Proteomes" id="UP001159363"/>
    </source>
</evidence>
<name>A0ABQ9I9M3_9NEOP</name>
<comment type="caution">
    <text evidence="1">The sequence shown here is derived from an EMBL/GenBank/DDBJ whole genome shotgun (WGS) entry which is preliminary data.</text>
</comment>
<evidence type="ECO:0008006" key="3">
    <source>
        <dbReference type="Google" id="ProtNLM"/>
    </source>
</evidence>
<proteinExistence type="predicted"/>
<protein>
    <recommendedName>
        <fullName evidence="3">Reverse transcriptase domain-containing protein</fullName>
    </recommendedName>
</protein>
<dbReference type="EMBL" id="JARBHB010000002">
    <property type="protein sequence ID" value="KAJ8893167.1"/>
    <property type="molecule type" value="Genomic_DNA"/>
</dbReference>
<dbReference type="Gene3D" id="3.30.70.270">
    <property type="match status" value="1"/>
</dbReference>